<dbReference type="Proteomes" id="UP001370490">
    <property type="component" value="Unassembled WGS sequence"/>
</dbReference>
<sequence length="85" mass="9917">PKSIIRILICKFVFPAVIMGTLLHADTRRMYSWWWDSHISPKNSKWLQENLTAYLHRGADMQNPASGYGAKETYQLPLNKIPLMR</sequence>
<accession>A0AAN8ZKC7</accession>
<keyword evidence="1" id="KW-0472">Membrane</keyword>
<comment type="caution">
    <text evidence="2">The sequence shown here is derived from an EMBL/GenBank/DDBJ whole genome shotgun (WGS) entry which is preliminary data.</text>
</comment>
<feature type="transmembrane region" description="Helical" evidence="1">
    <location>
        <begin position="6"/>
        <end position="25"/>
    </location>
</feature>
<organism evidence="2 3">
    <name type="scientific">Dillenia turbinata</name>
    <dbReference type="NCBI Taxonomy" id="194707"/>
    <lineage>
        <taxon>Eukaryota</taxon>
        <taxon>Viridiplantae</taxon>
        <taxon>Streptophyta</taxon>
        <taxon>Embryophyta</taxon>
        <taxon>Tracheophyta</taxon>
        <taxon>Spermatophyta</taxon>
        <taxon>Magnoliopsida</taxon>
        <taxon>eudicotyledons</taxon>
        <taxon>Gunneridae</taxon>
        <taxon>Pentapetalae</taxon>
        <taxon>Dilleniales</taxon>
        <taxon>Dilleniaceae</taxon>
        <taxon>Dillenia</taxon>
    </lineage>
</organism>
<dbReference type="GO" id="GO:0005886">
    <property type="term" value="C:plasma membrane"/>
    <property type="evidence" value="ECO:0007669"/>
    <property type="project" value="TreeGrafter"/>
</dbReference>
<dbReference type="EMBL" id="JBAMMX010000005">
    <property type="protein sequence ID" value="KAK6940787.1"/>
    <property type="molecule type" value="Genomic_DNA"/>
</dbReference>
<dbReference type="AlphaFoldDB" id="A0AAN8ZKC7"/>
<evidence type="ECO:0000313" key="3">
    <source>
        <dbReference type="Proteomes" id="UP001370490"/>
    </source>
</evidence>
<keyword evidence="1" id="KW-1133">Transmembrane helix</keyword>
<protein>
    <submittedName>
        <fullName evidence="2">Uncharacterized protein</fullName>
    </submittedName>
</protein>
<dbReference type="GO" id="GO:0051015">
    <property type="term" value="F:actin filament binding"/>
    <property type="evidence" value="ECO:0007669"/>
    <property type="project" value="TreeGrafter"/>
</dbReference>
<evidence type="ECO:0000256" key="1">
    <source>
        <dbReference type="SAM" id="Phobius"/>
    </source>
</evidence>
<dbReference type="PANTHER" id="PTHR32258:SF32">
    <property type="entry name" value="PROTEIN NETWORKED 1D"/>
    <property type="match status" value="1"/>
</dbReference>
<name>A0AAN8ZKC7_9MAGN</name>
<proteinExistence type="predicted"/>
<evidence type="ECO:0000313" key="2">
    <source>
        <dbReference type="EMBL" id="KAK6940787.1"/>
    </source>
</evidence>
<keyword evidence="1" id="KW-0812">Transmembrane</keyword>
<keyword evidence="3" id="KW-1185">Reference proteome</keyword>
<gene>
    <name evidence="2" type="ORF">RJ641_030318</name>
</gene>
<feature type="non-terminal residue" evidence="2">
    <location>
        <position position="1"/>
    </location>
</feature>
<dbReference type="InterPro" id="IPR051861">
    <property type="entry name" value="NET_actin-binding_domain"/>
</dbReference>
<reference evidence="2 3" key="1">
    <citation type="submission" date="2023-12" db="EMBL/GenBank/DDBJ databases">
        <title>A high-quality genome assembly for Dillenia turbinata (Dilleniales).</title>
        <authorList>
            <person name="Chanderbali A."/>
        </authorList>
    </citation>
    <scope>NUCLEOTIDE SEQUENCE [LARGE SCALE GENOMIC DNA]</scope>
    <source>
        <strain evidence="2">LSX21</strain>
        <tissue evidence="2">Leaf</tissue>
    </source>
</reference>
<dbReference type="PANTHER" id="PTHR32258">
    <property type="entry name" value="PROTEIN NETWORKED 4A"/>
    <property type="match status" value="1"/>
</dbReference>